<sequence>MTDNALLLDDAAAWRAWLTEHHETARDVWLLIAKKNGAAKTVTLDEALDEALCHGWIDSHRRAFDGDYYLQRYSPRTRRSPWSSTNVAKAEALTAAGRMRPAGRAAIETAKTSGRWPARHALRGPAEPAARRAAGLAGAGAVGAGSADPRSRCRSSG</sequence>
<dbReference type="RefSeq" id="WP_229811797.1">
    <property type="nucleotide sequence ID" value="NZ_BMQJ01000018.1"/>
</dbReference>
<organism evidence="2 3">
    <name type="scientific">Streptosporangium pseudovulgare</name>
    <dbReference type="NCBI Taxonomy" id="35765"/>
    <lineage>
        <taxon>Bacteria</taxon>
        <taxon>Bacillati</taxon>
        <taxon>Actinomycetota</taxon>
        <taxon>Actinomycetes</taxon>
        <taxon>Streptosporangiales</taxon>
        <taxon>Streptosporangiaceae</taxon>
        <taxon>Streptosporangium</taxon>
    </lineage>
</organism>
<keyword evidence="3" id="KW-1185">Reference proteome</keyword>
<gene>
    <name evidence="2" type="ORF">GCM10010140_61580</name>
</gene>
<evidence type="ECO:0000313" key="2">
    <source>
        <dbReference type="EMBL" id="GGQ22871.1"/>
    </source>
</evidence>
<proteinExistence type="predicted"/>
<name>A0ABQ2RDK5_9ACTN</name>
<comment type="caution">
    <text evidence="2">The sequence shown here is derived from an EMBL/GenBank/DDBJ whole genome shotgun (WGS) entry which is preliminary data.</text>
</comment>
<feature type="compositionally biased region" description="Low complexity" evidence="1">
    <location>
        <begin position="123"/>
        <end position="136"/>
    </location>
</feature>
<evidence type="ECO:0008006" key="4">
    <source>
        <dbReference type="Google" id="ProtNLM"/>
    </source>
</evidence>
<reference evidence="3" key="1">
    <citation type="journal article" date="2019" name="Int. J. Syst. Evol. Microbiol.">
        <title>The Global Catalogue of Microorganisms (GCM) 10K type strain sequencing project: providing services to taxonomists for standard genome sequencing and annotation.</title>
        <authorList>
            <consortium name="The Broad Institute Genomics Platform"/>
            <consortium name="The Broad Institute Genome Sequencing Center for Infectious Disease"/>
            <person name="Wu L."/>
            <person name="Ma J."/>
        </authorList>
    </citation>
    <scope>NUCLEOTIDE SEQUENCE [LARGE SCALE GENOMIC DNA]</scope>
    <source>
        <strain evidence="3">JCM 3115</strain>
    </source>
</reference>
<evidence type="ECO:0000313" key="3">
    <source>
        <dbReference type="Proteomes" id="UP000611554"/>
    </source>
</evidence>
<protein>
    <recommendedName>
        <fullName evidence="4">OmdA domain containing protein</fullName>
    </recommendedName>
</protein>
<accession>A0ABQ2RDK5</accession>
<dbReference type="EMBL" id="BMQJ01000018">
    <property type="protein sequence ID" value="GGQ22871.1"/>
    <property type="molecule type" value="Genomic_DNA"/>
</dbReference>
<feature type="region of interest" description="Disordered" evidence="1">
    <location>
        <begin position="112"/>
        <end position="157"/>
    </location>
</feature>
<evidence type="ECO:0000256" key="1">
    <source>
        <dbReference type="SAM" id="MobiDB-lite"/>
    </source>
</evidence>
<dbReference type="Proteomes" id="UP000611554">
    <property type="component" value="Unassembled WGS sequence"/>
</dbReference>